<accession>A0ABT3TM91</accession>
<reference evidence="2" key="1">
    <citation type="submission" date="2019-02" db="EMBL/GenBank/DDBJ databases">
        <authorList>
            <person name="Li S.-H."/>
        </authorList>
    </citation>
    <scope>NUCLEOTIDE SEQUENCE</scope>
    <source>
        <strain evidence="2">IMCC14734</strain>
    </source>
</reference>
<proteinExistence type="predicted"/>
<comment type="caution">
    <text evidence="2">The sequence shown here is derived from an EMBL/GenBank/DDBJ whole genome shotgun (WGS) entry which is preliminary data.</text>
</comment>
<sequence>MLSRNVSIYPLLAAALLLAAGCQEDASVGPAAGSFDEVGYVNVRHEPQHRHEFENEAIRIYDVLLPPGYVTLHHAHTEDTIYLVVRGSTLRTKALIGSSSLPIALPVPSGTVLWSAHKAEPVVHEVTNEGDGAARLVGVELKYEQSGFTRPVLSSQGLQLDDTYAKVRVYDLTLEPGESTAELDIDFSGLMIAKTEASVTISGGQQSRTGSYEPASWELLEAPGKLMITNVGISTFNAMLYEYP</sequence>
<dbReference type="Gene3D" id="2.60.120.10">
    <property type="entry name" value="Jelly Rolls"/>
    <property type="match status" value="1"/>
</dbReference>
<dbReference type="Proteomes" id="UP001143362">
    <property type="component" value="Unassembled WGS sequence"/>
</dbReference>
<dbReference type="EMBL" id="SHNN01000005">
    <property type="protein sequence ID" value="MCX2983149.1"/>
    <property type="molecule type" value="Genomic_DNA"/>
</dbReference>
<evidence type="ECO:0000313" key="3">
    <source>
        <dbReference type="Proteomes" id="UP001143362"/>
    </source>
</evidence>
<keyword evidence="3" id="KW-1185">Reference proteome</keyword>
<dbReference type="InterPro" id="IPR014710">
    <property type="entry name" value="RmlC-like_jellyroll"/>
</dbReference>
<dbReference type="InterPro" id="IPR011051">
    <property type="entry name" value="RmlC_Cupin_sf"/>
</dbReference>
<feature type="signal peptide" evidence="1">
    <location>
        <begin position="1"/>
        <end position="19"/>
    </location>
</feature>
<protein>
    <submittedName>
        <fullName evidence="2">Uncharacterized protein</fullName>
    </submittedName>
</protein>
<dbReference type="RefSeq" id="WP_279247178.1">
    <property type="nucleotide sequence ID" value="NZ_SHNN01000005.1"/>
</dbReference>
<dbReference type="PROSITE" id="PS51257">
    <property type="entry name" value="PROKAR_LIPOPROTEIN"/>
    <property type="match status" value="1"/>
</dbReference>
<gene>
    <name evidence="2" type="ORF">EYC98_19990</name>
</gene>
<name>A0ABT3TM91_9GAMM</name>
<evidence type="ECO:0000313" key="2">
    <source>
        <dbReference type="EMBL" id="MCX2983149.1"/>
    </source>
</evidence>
<organism evidence="2 3">
    <name type="scientific">Candidatus Litorirhabdus singularis</name>
    <dbReference type="NCBI Taxonomy" id="2518993"/>
    <lineage>
        <taxon>Bacteria</taxon>
        <taxon>Pseudomonadati</taxon>
        <taxon>Pseudomonadota</taxon>
        <taxon>Gammaproteobacteria</taxon>
        <taxon>Cellvibrionales</taxon>
        <taxon>Halieaceae</taxon>
        <taxon>Candidatus Litorirhabdus</taxon>
    </lineage>
</organism>
<evidence type="ECO:0000256" key="1">
    <source>
        <dbReference type="SAM" id="SignalP"/>
    </source>
</evidence>
<keyword evidence="1" id="KW-0732">Signal</keyword>
<dbReference type="SUPFAM" id="SSF51182">
    <property type="entry name" value="RmlC-like cupins"/>
    <property type="match status" value="1"/>
</dbReference>
<feature type="chain" id="PRO_5045878948" evidence="1">
    <location>
        <begin position="20"/>
        <end position="244"/>
    </location>
</feature>